<dbReference type="PANTHER" id="PTHR33223">
    <property type="entry name" value="CCHC-TYPE DOMAIN-CONTAINING PROTEIN"/>
    <property type="match status" value="1"/>
</dbReference>
<feature type="compositionally biased region" description="Pro residues" evidence="1">
    <location>
        <begin position="417"/>
        <end position="427"/>
    </location>
</feature>
<protein>
    <submittedName>
        <fullName evidence="2">Uncharacterized protein</fullName>
    </submittedName>
</protein>
<name>A0ABQ7C0I3_BRACR</name>
<dbReference type="PANTHER" id="PTHR33223:SF9">
    <property type="entry name" value="RETROTRANSPOSON GAG DOMAIN-CONTAINING PROTEIN"/>
    <property type="match status" value="1"/>
</dbReference>
<accession>A0ABQ7C0I3</accession>
<dbReference type="Proteomes" id="UP000266723">
    <property type="component" value="Unassembled WGS sequence"/>
</dbReference>
<keyword evidence="3" id="KW-1185">Reference proteome</keyword>
<feature type="compositionally biased region" description="Basic and acidic residues" evidence="1">
    <location>
        <begin position="435"/>
        <end position="453"/>
    </location>
</feature>
<evidence type="ECO:0000256" key="1">
    <source>
        <dbReference type="SAM" id="MobiDB-lite"/>
    </source>
</evidence>
<evidence type="ECO:0000313" key="3">
    <source>
        <dbReference type="Proteomes" id="UP000266723"/>
    </source>
</evidence>
<reference evidence="2 3" key="1">
    <citation type="journal article" date="2020" name="BMC Genomics">
        <title>Intraspecific diversification of the crop wild relative Brassica cretica Lam. using demographic model selection.</title>
        <authorList>
            <person name="Kioukis A."/>
            <person name="Michalopoulou V.A."/>
            <person name="Briers L."/>
            <person name="Pirintsos S."/>
            <person name="Studholme D.J."/>
            <person name="Pavlidis P."/>
            <person name="Sarris P.F."/>
        </authorList>
    </citation>
    <scope>NUCLEOTIDE SEQUENCE [LARGE SCALE GENOMIC DNA]</scope>
    <source>
        <strain evidence="3">cv. PFS-1207/04</strain>
    </source>
</reference>
<comment type="caution">
    <text evidence="2">The sequence shown here is derived from an EMBL/GenBank/DDBJ whole genome shotgun (WGS) entry which is preliminary data.</text>
</comment>
<dbReference type="EMBL" id="QGKV02000832">
    <property type="protein sequence ID" value="KAF3545665.1"/>
    <property type="molecule type" value="Genomic_DNA"/>
</dbReference>
<gene>
    <name evidence="2" type="ORF">DY000_02007168</name>
</gene>
<sequence length="508" mass="56545">MDFGIEWNRDIASESGDVVGTRRSFLESGASLDPEVAFRTRRLSKDPKVRPLPVPIGISHSAARKLATIEFPCCMLLLEEATIRLRGCWIEAGVGAGVGTSSCGCLEIRVLLGSRSSIFQNCLLPIVCPLSFDFMGEVWAVFEPGEGSAFLRRCSMTRSGCSLLLLNPWFPRGRVFPWKYVEARSLGYLEKHVALASFRSIPGYIARKAYNPNSYADTPFTDEIPLIEMPKKFSFPSIKAYDSTSDPGDHVAQYRQRMLVVALPKESREATMCKGFSSTQTGPTLQWYINLPSRSVSSFAVLSDKFVEQLASSRDLEKTSDGLYEILQHRARGTPARLHSPLQSREGGHSRMHHPHCHLCLYERTGRSRRQKGWQCPRGKHLSPLRLNAAPDQCSEADGPAGQVASEDESARLFPEPWPLVRLPPRPRSQIGGLRRTEDRAYEPRSREEEHLKCQAQPRGGQAKTPTPGYGRNKFHGQGAGKGSHPAPRRLGHIAHCSELLGQKNTSR</sequence>
<evidence type="ECO:0000313" key="2">
    <source>
        <dbReference type="EMBL" id="KAF3545665.1"/>
    </source>
</evidence>
<organism evidence="2 3">
    <name type="scientific">Brassica cretica</name>
    <name type="common">Mustard</name>
    <dbReference type="NCBI Taxonomy" id="69181"/>
    <lineage>
        <taxon>Eukaryota</taxon>
        <taxon>Viridiplantae</taxon>
        <taxon>Streptophyta</taxon>
        <taxon>Embryophyta</taxon>
        <taxon>Tracheophyta</taxon>
        <taxon>Spermatophyta</taxon>
        <taxon>Magnoliopsida</taxon>
        <taxon>eudicotyledons</taxon>
        <taxon>Gunneridae</taxon>
        <taxon>Pentapetalae</taxon>
        <taxon>rosids</taxon>
        <taxon>malvids</taxon>
        <taxon>Brassicales</taxon>
        <taxon>Brassicaceae</taxon>
        <taxon>Brassiceae</taxon>
        <taxon>Brassica</taxon>
    </lineage>
</organism>
<feature type="region of interest" description="Disordered" evidence="1">
    <location>
        <begin position="417"/>
        <end position="508"/>
    </location>
</feature>
<proteinExistence type="predicted"/>